<dbReference type="PROSITE" id="PS00671">
    <property type="entry name" value="D_2_HYDROXYACID_DH_3"/>
    <property type="match status" value="1"/>
</dbReference>
<feature type="domain" description="D-isomer specific 2-hydroxyacid dehydrogenase NAD-binding" evidence="5">
    <location>
        <begin position="111"/>
        <end position="286"/>
    </location>
</feature>
<dbReference type="InterPro" id="IPR029753">
    <property type="entry name" value="D-isomer_DH_CS"/>
</dbReference>
<comment type="caution">
    <text evidence="6">The sequence shown here is derived from an EMBL/GenBank/DDBJ whole genome shotgun (WGS) entry which is preliminary data.</text>
</comment>
<dbReference type="EMBL" id="BAABFO010000005">
    <property type="protein sequence ID" value="GAA4328024.1"/>
    <property type="molecule type" value="Genomic_DNA"/>
</dbReference>
<dbReference type="InterPro" id="IPR036291">
    <property type="entry name" value="NAD(P)-bd_dom_sf"/>
</dbReference>
<dbReference type="Pfam" id="PF00389">
    <property type="entry name" value="2-Hacid_dh"/>
    <property type="match status" value="1"/>
</dbReference>
<dbReference type="PANTHER" id="PTHR10996">
    <property type="entry name" value="2-HYDROXYACID DEHYDROGENASE-RELATED"/>
    <property type="match status" value="1"/>
</dbReference>
<evidence type="ECO:0000313" key="7">
    <source>
        <dbReference type="Proteomes" id="UP001501671"/>
    </source>
</evidence>
<dbReference type="InterPro" id="IPR029752">
    <property type="entry name" value="D-isomer_DH_CS1"/>
</dbReference>
<sequence>MSRPVVAITRRLFPDSDQPLQSRAEVRLNPADTPLVPARMVEYAAGCQALVATAGCQVPAEVIEGLPGLKLIANVGVGYNNIDVAAANRAGVMVTNTPDVLTEATADMAWALLLGAARRTGESERWLRDGKWNVWGMGLWLGADVHGATLGIIGMGRIGRAIARRASGFGMQVLYHNRRELPAEESQGARWVGKEELLRSADHVVLVVPYSPATHHIVGAPELALMKPTAVLVNIGRGGLVDDRALAQALQEGRIAAAGLDVFEGEPKVAPELLAAPNALLTPHIGSATSSARRAMADLAIANVVDWLDGKRPRTLVNPEVLTGA</sequence>
<comment type="similarity">
    <text evidence="1 3">Belongs to the D-isomer specific 2-hydroxyacid dehydrogenase family.</text>
</comment>
<evidence type="ECO:0000256" key="2">
    <source>
        <dbReference type="ARBA" id="ARBA00023002"/>
    </source>
</evidence>
<dbReference type="PANTHER" id="PTHR10996:SF283">
    <property type="entry name" value="GLYOXYLATE_HYDROXYPYRUVATE REDUCTASE B"/>
    <property type="match status" value="1"/>
</dbReference>
<dbReference type="InterPro" id="IPR006139">
    <property type="entry name" value="D-isomer_2_OHA_DH_cat_dom"/>
</dbReference>
<dbReference type="RefSeq" id="WP_345247600.1">
    <property type="nucleotide sequence ID" value="NZ_BAABFO010000005.1"/>
</dbReference>
<protein>
    <submittedName>
        <fullName evidence="6">D-glycerate dehydrogenase</fullName>
    </submittedName>
</protein>
<organism evidence="6 7">
    <name type="scientific">Pigmentiphaga soli</name>
    <dbReference type="NCBI Taxonomy" id="1007095"/>
    <lineage>
        <taxon>Bacteria</taxon>
        <taxon>Pseudomonadati</taxon>
        <taxon>Pseudomonadota</taxon>
        <taxon>Betaproteobacteria</taxon>
        <taxon>Burkholderiales</taxon>
        <taxon>Alcaligenaceae</taxon>
        <taxon>Pigmentiphaga</taxon>
    </lineage>
</organism>
<dbReference type="InterPro" id="IPR006140">
    <property type="entry name" value="D-isomer_DH_NAD-bd"/>
</dbReference>
<dbReference type="Pfam" id="PF02826">
    <property type="entry name" value="2-Hacid_dh_C"/>
    <property type="match status" value="1"/>
</dbReference>
<dbReference type="InterPro" id="IPR050223">
    <property type="entry name" value="D-isomer_2-hydroxyacid_DH"/>
</dbReference>
<evidence type="ECO:0000259" key="5">
    <source>
        <dbReference type="Pfam" id="PF02826"/>
    </source>
</evidence>
<reference evidence="7" key="1">
    <citation type="journal article" date="2019" name="Int. J. Syst. Evol. Microbiol.">
        <title>The Global Catalogue of Microorganisms (GCM) 10K type strain sequencing project: providing services to taxonomists for standard genome sequencing and annotation.</title>
        <authorList>
            <consortium name="The Broad Institute Genomics Platform"/>
            <consortium name="The Broad Institute Genome Sequencing Center for Infectious Disease"/>
            <person name="Wu L."/>
            <person name="Ma J."/>
        </authorList>
    </citation>
    <scope>NUCLEOTIDE SEQUENCE [LARGE SCALE GENOMIC DNA]</scope>
    <source>
        <strain evidence="7">JCM 17666</strain>
    </source>
</reference>
<keyword evidence="2 3" id="KW-0560">Oxidoreductase</keyword>
<accession>A0ABP8GPL5</accession>
<dbReference type="SUPFAM" id="SSF52283">
    <property type="entry name" value="Formate/glycerate dehydrogenase catalytic domain-like"/>
    <property type="match status" value="1"/>
</dbReference>
<evidence type="ECO:0000256" key="3">
    <source>
        <dbReference type="RuleBase" id="RU003719"/>
    </source>
</evidence>
<dbReference type="SUPFAM" id="SSF51735">
    <property type="entry name" value="NAD(P)-binding Rossmann-fold domains"/>
    <property type="match status" value="1"/>
</dbReference>
<keyword evidence="7" id="KW-1185">Reference proteome</keyword>
<name>A0ABP8GPL5_9BURK</name>
<evidence type="ECO:0000259" key="4">
    <source>
        <dbReference type="Pfam" id="PF00389"/>
    </source>
</evidence>
<evidence type="ECO:0000313" key="6">
    <source>
        <dbReference type="EMBL" id="GAA4328024.1"/>
    </source>
</evidence>
<dbReference type="Proteomes" id="UP001501671">
    <property type="component" value="Unassembled WGS sequence"/>
</dbReference>
<dbReference type="CDD" id="cd05301">
    <property type="entry name" value="GDH"/>
    <property type="match status" value="1"/>
</dbReference>
<dbReference type="Gene3D" id="3.40.50.720">
    <property type="entry name" value="NAD(P)-binding Rossmann-like Domain"/>
    <property type="match status" value="2"/>
</dbReference>
<feature type="domain" description="D-isomer specific 2-hydroxyacid dehydrogenase catalytic" evidence="4">
    <location>
        <begin position="6"/>
        <end position="318"/>
    </location>
</feature>
<evidence type="ECO:0000256" key="1">
    <source>
        <dbReference type="ARBA" id="ARBA00005854"/>
    </source>
</evidence>
<proteinExistence type="inferred from homology"/>
<gene>
    <name evidence="6" type="ORF">GCM10023144_13380</name>
</gene>
<dbReference type="PROSITE" id="PS00065">
    <property type="entry name" value="D_2_HYDROXYACID_DH_1"/>
    <property type="match status" value="1"/>
</dbReference>